<name>A0A0G4HYC4_9ALVE</name>
<organism evidence="1">
    <name type="scientific">Chromera velia CCMP2878</name>
    <dbReference type="NCBI Taxonomy" id="1169474"/>
    <lineage>
        <taxon>Eukaryota</taxon>
        <taxon>Sar</taxon>
        <taxon>Alveolata</taxon>
        <taxon>Colpodellida</taxon>
        <taxon>Chromeraceae</taxon>
        <taxon>Chromera</taxon>
    </lineage>
</organism>
<dbReference type="VEuPathDB" id="CryptoDB:Cvel_33506"/>
<evidence type="ECO:0000313" key="1">
    <source>
        <dbReference type="EMBL" id="CEM49535.1"/>
    </source>
</evidence>
<proteinExistence type="predicted"/>
<reference evidence="1" key="1">
    <citation type="submission" date="2014-11" db="EMBL/GenBank/DDBJ databases">
        <authorList>
            <person name="Otto D Thomas"/>
            <person name="Naeem Raeece"/>
        </authorList>
    </citation>
    <scope>NUCLEOTIDE SEQUENCE</scope>
</reference>
<evidence type="ECO:0008006" key="2">
    <source>
        <dbReference type="Google" id="ProtNLM"/>
    </source>
</evidence>
<dbReference type="AlphaFoldDB" id="A0A0G4HYC4"/>
<dbReference type="PhylomeDB" id="A0A0G4HYC4"/>
<sequence>MPVDVDVIPADFTAFLRMRETALMTMATPMKFSGGTAQRPATRKEINSGIFNGALIKEWAKIFLNSVLGKKVDRDEVVAVLPLSARFTWKENGETGERDTNARVYFQGFKDPREMPTYAGTPSIHSIYIAIIYMLSKDFPMLKADVSGAFLQAEDVCDEKIGIRVPGIRILPNFPDKKPKELSKFTDEQYEIYIADKALYGGPGSARMFSTKAKTKLKELGFEEIDESIHVQRETNTNEVNAVIYHHVDDFEGGAMDIEEIFSKYGHRLSLGSLVRVVNGEVAKFVGIEQMRQGKKMILSQASFLNLLCVDDLLPEKKRVMREEDMKVPEDDMIDLSLKPRYQSLIGTLG</sequence>
<dbReference type="EMBL" id="CDMZ01004366">
    <property type="protein sequence ID" value="CEM49535.1"/>
    <property type="molecule type" value="Genomic_DNA"/>
</dbReference>
<protein>
    <recommendedName>
        <fullName evidence="2">Reverse transcriptase Ty1/copia-type domain-containing protein</fullName>
    </recommendedName>
</protein>
<gene>
    <name evidence="1" type="ORF">Cvel_33506</name>
</gene>
<accession>A0A0G4HYC4</accession>